<organism evidence="1 2">
    <name type="scientific">Klebsiella oxytoca</name>
    <dbReference type="NCBI Taxonomy" id="571"/>
    <lineage>
        <taxon>Bacteria</taxon>
        <taxon>Pseudomonadati</taxon>
        <taxon>Pseudomonadota</taxon>
        <taxon>Gammaproteobacteria</taxon>
        <taxon>Enterobacterales</taxon>
        <taxon>Enterobacteriaceae</taxon>
        <taxon>Klebsiella/Raoultella group</taxon>
        <taxon>Klebsiella</taxon>
    </lineage>
</organism>
<keyword evidence="2" id="KW-1185">Reference proteome</keyword>
<evidence type="ECO:0000313" key="2">
    <source>
        <dbReference type="Proteomes" id="UP000673434"/>
    </source>
</evidence>
<comment type="caution">
    <text evidence="1">The sequence shown here is derived from an EMBL/GenBank/DDBJ whole genome shotgun (WGS) entry which is preliminary data.</text>
</comment>
<proteinExistence type="predicted"/>
<evidence type="ECO:0000313" key="1">
    <source>
        <dbReference type="EMBL" id="MBQ0600930.1"/>
    </source>
</evidence>
<protein>
    <submittedName>
        <fullName evidence="1">DinI-like family protein</fullName>
    </submittedName>
</protein>
<reference evidence="1 2" key="1">
    <citation type="submission" date="2021-03" db="EMBL/GenBank/DDBJ databases">
        <authorList>
            <person name="Stanton E."/>
        </authorList>
    </citation>
    <scope>NUCLEOTIDE SEQUENCE [LARGE SCALE GENOMIC DNA]</scope>
    <source>
        <strain evidence="1 2">2020EL-00037</strain>
    </source>
</reference>
<dbReference type="Proteomes" id="UP000673434">
    <property type="component" value="Unassembled WGS sequence"/>
</dbReference>
<dbReference type="Pfam" id="PF06183">
    <property type="entry name" value="DinI"/>
    <property type="match status" value="1"/>
</dbReference>
<dbReference type="EMBL" id="JAGKON010000013">
    <property type="protein sequence ID" value="MBQ0600930.1"/>
    <property type="molecule type" value="Genomic_DNA"/>
</dbReference>
<dbReference type="InterPro" id="IPR036687">
    <property type="entry name" value="DinI-like_sf"/>
</dbReference>
<dbReference type="RefSeq" id="WP_210846331.1">
    <property type="nucleotide sequence ID" value="NZ_JAGKON010000013.1"/>
</dbReference>
<accession>A0AAP2BJ72</accession>
<dbReference type="PANTHER" id="PTHR36572">
    <property type="entry name" value="DNA DAMAGE-INDUCIBLE PROTEIN I-RELATED"/>
    <property type="match status" value="1"/>
</dbReference>
<sequence length="78" mass="8877">MLRIDVRFDASKKVSAKIQQALRTEIEKEILSNYKRGVVRVGKGSSAEVSITGVDDEEKKAILQRLEDIWMSDNWLPS</sequence>
<dbReference type="AlphaFoldDB" id="A0AAP2BJ72"/>
<dbReference type="PANTHER" id="PTHR36572:SF2">
    <property type="entry name" value="DNA DAMAGE-INDUCIBLE PROTEIN I"/>
    <property type="match status" value="1"/>
</dbReference>
<dbReference type="SUPFAM" id="SSF54857">
    <property type="entry name" value="DNA damage-inducible protein DinI"/>
    <property type="match status" value="1"/>
</dbReference>
<dbReference type="Gene3D" id="3.30.910.10">
    <property type="entry name" value="DinI-like"/>
    <property type="match status" value="1"/>
</dbReference>
<dbReference type="InterPro" id="IPR010391">
    <property type="entry name" value="DNA_damage-inducible_DinI-like"/>
</dbReference>
<name>A0AAP2BJ72_KLEOX</name>
<dbReference type="GO" id="GO:0009432">
    <property type="term" value="P:SOS response"/>
    <property type="evidence" value="ECO:0007669"/>
    <property type="project" value="TreeGrafter"/>
</dbReference>
<gene>
    <name evidence="1" type="ORF">J7S78_14115</name>
</gene>